<dbReference type="Gene3D" id="3.40.630.30">
    <property type="match status" value="1"/>
</dbReference>
<protein>
    <recommendedName>
        <fullName evidence="3">GNAT family N-acetyltransferase</fullName>
    </recommendedName>
</protein>
<dbReference type="PANTHER" id="PTHR43451:SF1">
    <property type="entry name" value="ACETYLTRANSFERASE"/>
    <property type="match status" value="1"/>
</dbReference>
<organism evidence="1 2">
    <name type="scientific">Herbiconiux aconitum</name>
    <dbReference type="NCBI Taxonomy" id="2970913"/>
    <lineage>
        <taxon>Bacteria</taxon>
        <taxon>Bacillati</taxon>
        <taxon>Actinomycetota</taxon>
        <taxon>Actinomycetes</taxon>
        <taxon>Micrococcales</taxon>
        <taxon>Microbacteriaceae</taxon>
        <taxon>Herbiconiux</taxon>
    </lineage>
</organism>
<comment type="caution">
    <text evidence="1">The sequence shown here is derived from an EMBL/GenBank/DDBJ whole genome shotgun (WGS) entry which is preliminary data.</text>
</comment>
<sequence>MHTSPIPDDLSVEVRPYEHGDATGTLAVFLAAVTETASADYTSEQIQAWADPDGRDLHRWDKAMAARKSFVAIVSGQIAGFSQSPEKRGVTLTNFRMRKPLV</sequence>
<evidence type="ECO:0000313" key="1">
    <source>
        <dbReference type="EMBL" id="MCS5717653.1"/>
    </source>
</evidence>
<dbReference type="Proteomes" id="UP001165584">
    <property type="component" value="Unassembled WGS sequence"/>
</dbReference>
<evidence type="ECO:0000313" key="2">
    <source>
        <dbReference type="Proteomes" id="UP001165584"/>
    </source>
</evidence>
<accession>A0ABT2GNA8</accession>
<gene>
    <name evidence="1" type="ORF">N1027_05825</name>
</gene>
<name>A0ABT2GNA8_9MICO</name>
<dbReference type="PANTHER" id="PTHR43451">
    <property type="entry name" value="ACETYLTRANSFERASE (GNAT) FAMILY PROTEIN"/>
    <property type="match status" value="1"/>
</dbReference>
<dbReference type="RefSeq" id="WP_259506084.1">
    <property type="nucleotide sequence ID" value="NZ_JANLCM010000001.1"/>
</dbReference>
<evidence type="ECO:0008006" key="3">
    <source>
        <dbReference type="Google" id="ProtNLM"/>
    </source>
</evidence>
<dbReference type="InterPro" id="IPR016181">
    <property type="entry name" value="Acyl_CoA_acyltransferase"/>
</dbReference>
<proteinExistence type="predicted"/>
<dbReference type="EMBL" id="JANLCM010000001">
    <property type="protein sequence ID" value="MCS5717653.1"/>
    <property type="molecule type" value="Genomic_DNA"/>
</dbReference>
<reference evidence="1" key="1">
    <citation type="submission" date="2022-08" db="EMBL/GenBank/DDBJ databases">
        <authorList>
            <person name="Deng Y."/>
            <person name="Han X.-F."/>
            <person name="Zhang Y.-Q."/>
        </authorList>
    </citation>
    <scope>NUCLEOTIDE SEQUENCE</scope>
    <source>
        <strain evidence="1">CPCC 205763</strain>
    </source>
</reference>
<keyword evidence="2" id="KW-1185">Reference proteome</keyword>
<dbReference type="SUPFAM" id="SSF55729">
    <property type="entry name" value="Acyl-CoA N-acyltransferases (Nat)"/>
    <property type="match status" value="1"/>
</dbReference>
<dbReference type="InterPro" id="IPR052564">
    <property type="entry name" value="N-acetyltrans/Recomb-assoc"/>
</dbReference>